<comment type="caution">
    <text evidence="1">The sequence shown here is derived from an EMBL/GenBank/DDBJ whole genome shotgun (WGS) entry which is preliminary data.</text>
</comment>
<dbReference type="RefSeq" id="WP_196992164.1">
    <property type="nucleotide sequence ID" value="NZ_JADWYR010000002.1"/>
</dbReference>
<reference evidence="1" key="1">
    <citation type="submission" date="2020-11" db="EMBL/GenBank/DDBJ databases">
        <title>Bacterial whole genome sequence for Panacibacter sp. DH6.</title>
        <authorList>
            <person name="Le V."/>
            <person name="Ko S."/>
            <person name="Ahn C.-Y."/>
            <person name="Oh H.-M."/>
        </authorList>
    </citation>
    <scope>NUCLEOTIDE SEQUENCE</scope>
    <source>
        <strain evidence="1">DH6</strain>
    </source>
</reference>
<organism evidence="1 2">
    <name type="scientific">Panacibacter microcysteis</name>
    <dbReference type="NCBI Taxonomy" id="2793269"/>
    <lineage>
        <taxon>Bacteria</taxon>
        <taxon>Pseudomonadati</taxon>
        <taxon>Bacteroidota</taxon>
        <taxon>Chitinophagia</taxon>
        <taxon>Chitinophagales</taxon>
        <taxon>Chitinophagaceae</taxon>
        <taxon>Panacibacter</taxon>
    </lineage>
</organism>
<dbReference type="AlphaFoldDB" id="A0A931GZC6"/>
<evidence type="ECO:0000313" key="1">
    <source>
        <dbReference type="EMBL" id="MBG9378108.1"/>
    </source>
</evidence>
<sequence>MYDRKILKINRKEEKFMNPVKVFEISFDYPLSAEMIVGLTATVALHHSDPYYVVADFFLDQGTNQRRLLPDIAIQAIRRGQEVIWVHADSQQETLLSSAAGKAIEALGNFEISEGTPS</sequence>
<dbReference type="Proteomes" id="UP000628448">
    <property type="component" value="Unassembled WGS sequence"/>
</dbReference>
<evidence type="ECO:0000313" key="2">
    <source>
        <dbReference type="Proteomes" id="UP000628448"/>
    </source>
</evidence>
<name>A0A931GZC6_9BACT</name>
<dbReference type="EMBL" id="JADWYR010000002">
    <property type="protein sequence ID" value="MBG9378108.1"/>
    <property type="molecule type" value="Genomic_DNA"/>
</dbReference>
<accession>A0A931GZC6</accession>
<proteinExistence type="predicted"/>
<keyword evidence="2" id="KW-1185">Reference proteome</keyword>
<gene>
    <name evidence="1" type="ORF">I5907_17860</name>
</gene>
<protein>
    <submittedName>
        <fullName evidence="1">Uncharacterized protein</fullName>
    </submittedName>
</protein>